<organism evidence="1 2">
    <name type="scientific">Colletotrichum phormii</name>
    <dbReference type="NCBI Taxonomy" id="359342"/>
    <lineage>
        <taxon>Eukaryota</taxon>
        <taxon>Fungi</taxon>
        <taxon>Dikarya</taxon>
        <taxon>Ascomycota</taxon>
        <taxon>Pezizomycotina</taxon>
        <taxon>Sordariomycetes</taxon>
        <taxon>Hypocreomycetidae</taxon>
        <taxon>Glomerellales</taxon>
        <taxon>Glomerellaceae</taxon>
        <taxon>Colletotrichum</taxon>
        <taxon>Colletotrichum acutatum species complex</taxon>
    </lineage>
</organism>
<feature type="non-terminal residue" evidence="1">
    <location>
        <position position="1"/>
    </location>
</feature>
<dbReference type="AlphaFoldDB" id="A0AAI9ZVD0"/>
<dbReference type="EMBL" id="JAHMHQ010000006">
    <property type="protein sequence ID" value="KAK1638848.1"/>
    <property type="molecule type" value="Genomic_DNA"/>
</dbReference>
<evidence type="ECO:0000313" key="1">
    <source>
        <dbReference type="EMBL" id="KAK1638848.1"/>
    </source>
</evidence>
<dbReference type="RefSeq" id="XP_060447455.1">
    <property type="nucleotide sequence ID" value="XM_060582945.1"/>
</dbReference>
<protein>
    <submittedName>
        <fullName evidence="1">Uncharacterized protein</fullName>
    </submittedName>
</protein>
<keyword evidence="2" id="KW-1185">Reference proteome</keyword>
<proteinExistence type="predicted"/>
<evidence type="ECO:0000313" key="2">
    <source>
        <dbReference type="Proteomes" id="UP001243989"/>
    </source>
</evidence>
<name>A0AAI9ZVD0_9PEZI</name>
<accession>A0AAI9ZVD0</accession>
<sequence>IALHRALLQEHRDFFLASQQMSPSPALRRRVSKYAMPARLWRHGIHSFIELYR</sequence>
<gene>
    <name evidence="1" type="ORF">BDP81DRAFT_273271</name>
</gene>
<reference evidence="1" key="1">
    <citation type="submission" date="2021-06" db="EMBL/GenBank/DDBJ databases">
        <title>Comparative genomics, transcriptomics and evolutionary studies reveal genomic signatures of adaptation to plant cell wall in hemibiotrophic fungi.</title>
        <authorList>
            <consortium name="DOE Joint Genome Institute"/>
            <person name="Baroncelli R."/>
            <person name="Diaz J.F."/>
            <person name="Benocci T."/>
            <person name="Peng M."/>
            <person name="Battaglia E."/>
            <person name="Haridas S."/>
            <person name="Andreopoulos W."/>
            <person name="Labutti K."/>
            <person name="Pangilinan J."/>
            <person name="Floch G.L."/>
            <person name="Makela M.R."/>
            <person name="Henrissat B."/>
            <person name="Grigoriev I.V."/>
            <person name="Crouch J.A."/>
            <person name="De Vries R.P."/>
            <person name="Sukno S.A."/>
            <person name="Thon M.R."/>
        </authorList>
    </citation>
    <scope>NUCLEOTIDE SEQUENCE</scope>
    <source>
        <strain evidence="1">CBS 102054</strain>
    </source>
</reference>
<dbReference type="GeneID" id="85467807"/>
<comment type="caution">
    <text evidence="1">The sequence shown here is derived from an EMBL/GenBank/DDBJ whole genome shotgun (WGS) entry which is preliminary data.</text>
</comment>
<dbReference type="Proteomes" id="UP001243989">
    <property type="component" value="Unassembled WGS sequence"/>
</dbReference>
<feature type="non-terminal residue" evidence="1">
    <location>
        <position position="53"/>
    </location>
</feature>